<accession>A0ABQ4BP99</accession>
<dbReference type="PANTHER" id="PTHR39166">
    <property type="entry name" value="BLL1166 PROTEIN"/>
    <property type="match status" value="1"/>
</dbReference>
<evidence type="ECO:0000313" key="1">
    <source>
        <dbReference type="EMBL" id="GIE72496.1"/>
    </source>
</evidence>
<proteinExistence type="predicted"/>
<dbReference type="InterPro" id="IPR009267">
    <property type="entry name" value="NTP_transf_6"/>
</dbReference>
<dbReference type="PANTHER" id="PTHR39166:SF1">
    <property type="entry name" value="BLL1166 PROTEIN"/>
    <property type="match status" value="1"/>
</dbReference>
<dbReference type="Pfam" id="PF06042">
    <property type="entry name" value="NTP_transf_6"/>
    <property type="match status" value="1"/>
</dbReference>
<comment type="caution">
    <text evidence="1">The sequence shown here is derived from an EMBL/GenBank/DDBJ whole genome shotgun (WGS) entry which is preliminary data.</text>
</comment>
<dbReference type="RefSeq" id="WP_203830202.1">
    <property type="nucleotide sequence ID" value="NZ_BAAATY010000051.1"/>
</dbReference>
<dbReference type="EMBL" id="BOMS01000146">
    <property type="protein sequence ID" value="GIE72496.1"/>
    <property type="molecule type" value="Genomic_DNA"/>
</dbReference>
<evidence type="ECO:0000313" key="2">
    <source>
        <dbReference type="Proteomes" id="UP000624709"/>
    </source>
</evidence>
<evidence type="ECO:0008006" key="3">
    <source>
        <dbReference type="Google" id="ProtNLM"/>
    </source>
</evidence>
<reference evidence="1 2" key="1">
    <citation type="submission" date="2021-01" db="EMBL/GenBank/DDBJ databases">
        <title>Whole genome shotgun sequence of Actinoplanes palleronii NBRC 14916.</title>
        <authorList>
            <person name="Komaki H."/>
            <person name="Tamura T."/>
        </authorList>
    </citation>
    <scope>NUCLEOTIDE SEQUENCE [LARGE SCALE GENOMIC DNA]</scope>
    <source>
        <strain evidence="1 2">NBRC 14916</strain>
    </source>
</reference>
<organism evidence="1 2">
    <name type="scientific">Actinoplanes palleronii</name>
    <dbReference type="NCBI Taxonomy" id="113570"/>
    <lineage>
        <taxon>Bacteria</taxon>
        <taxon>Bacillati</taxon>
        <taxon>Actinomycetota</taxon>
        <taxon>Actinomycetes</taxon>
        <taxon>Micromonosporales</taxon>
        <taxon>Micromonosporaceae</taxon>
        <taxon>Actinoplanes</taxon>
    </lineage>
</organism>
<gene>
    <name evidence="1" type="ORF">Apa02nite_086040</name>
</gene>
<sequence length="196" mass="21366">MNGNVEEQSAALCAALARNASLLAVLERAAVLDLPGWYLTGGAVFQTVWNVVTGQPATAGIKDYDLFYFDGGDLSWEAEDRVITAAAVAFADVGVSVEVRNEARVHLWYEQKFGAACPPYDSTEAAIDSFVATTCSVGVRVEAGGRWRIYAPHGLGDVFNLVLRPNPGEGRRAAYETKSVRWAQQWPELTVLEWPE</sequence>
<protein>
    <recommendedName>
        <fullName evidence="3">Nucleotidyltransferase family protein</fullName>
    </recommendedName>
</protein>
<dbReference type="Proteomes" id="UP000624709">
    <property type="component" value="Unassembled WGS sequence"/>
</dbReference>
<keyword evidence="2" id="KW-1185">Reference proteome</keyword>
<name>A0ABQ4BP99_9ACTN</name>